<protein>
    <recommendedName>
        <fullName evidence="1">Peptidase M20 domain-containing protein 2</fullName>
    </recommendedName>
</protein>
<dbReference type="Pfam" id="PF07687">
    <property type="entry name" value="M20_dimer"/>
    <property type="match status" value="1"/>
</dbReference>
<dbReference type="Gene3D" id="3.40.630.10">
    <property type="entry name" value="Zn peptidases"/>
    <property type="match status" value="1"/>
</dbReference>
<feature type="domain" description="Peptidase M20 dimerisation" evidence="2">
    <location>
        <begin position="169"/>
        <end position="252"/>
    </location>
</feature>
<sequence length="384" mass="38873">MSTAAAARADVRSAVHRLAPALLALSHDLHARPETAWAEHRSSRRVATFLASAGLRVELPAHGLATAFRARAGRAGPLVVLCCEYDALPRLGHGCGHNVVAAAAAGAAAVLAPLAAAHGGRVVALGTPAEEGGGGKIELLRRGAFHGAAATLLVHPGSRDQARATFRAASTYDVVFGGRAAHAAMAPAHGRNAVDAAVLAYEALGVARSRLAPGDQVTAVVTRGGDAPNVVPEAAELRVMTRAATTLGLRRLLAVVERSAAAGATATGCSVDVERRGPVYRELRTDPWLAASLERHLRSLGRAAAPGDPLDVLTAGSTDLGNVSHVVPVAHPKLAIGRLAPHSRAFAAAAASPAGDRAVLDGATLLALTALDVWAAGPPGGEPS</sequence>
<keyword evidence="4" id="KW-1185">Reference proteome</keyword>
<dbReference type="InterPro" id="IPR036264">
    <property type="entry name" value="Bact_exopeptidase_dim_dom"/>
</dbReference>
<dbReference type="NCBIfam" id="TIGR01891">
    <property type="entry name" value="amidohydrolases"/>
    <property type="match status" value="1"/>
</dbReference>
<dbReference type="InterPro" id="IPR002933">
    <property type="entry name" value="Peptidase_M20"/>
</dbReference>
<comment type="caution">
    <text evidence="3">The sequence shown here is derived from an EMBL/GenBank/DDBJ whole genome shotgun (WGS) entry which is preliminary data.</text>
</comment>
<dbReference type="EMBL" id="JAXQPW010000007">
    <property type="protein sequence ID" value="MDZ5663463.1"/>
    <property type="molecule type" value="Genomic_DNA"/>
</dbReference>
<dbReference type="PANTHER" id="PTHR30575">
    <property type="entry name" value="PEPTIDASE M20"/>
    <property type="match status" value="1"/>
</dbReference>
<dbReference type="SUPFAM" id="SSF53187">
    <property type="entry name" value="Zn-dependent exopeptidases"/>
    <property type="match status" value="1"/>
</dbReference>
<dbReference type="PIRSF" id="PIRSF037226">
    <property type="entry name" value="Amidohydrolase_ACY1L2_prd"/>
    <property type="match status" value="1"/>
</dbReference>
<organism evidence="3 4">
    <name type="scientific">Nocardioides renjunii</name>
    <dbReference type="NCBI Taxonomy" id="3095075"/>
    <lineage>
        <taxon>Bacteria</taxon>
        <taxon>Bacillati</taxon>
        <taxon>Actinomycetota</taxon>
        <taxon>Actinomycetes</taxon>
        <taxon>Propionibacteriales</taxon>
        <taxon>Nocardioidaceae</taxon>
        <taxon>Nocardioides</taxon>
    </lineage>
</organism>
<evidence type="ECO:0000259" key="2">
    <source>
        <dbReference type="Pfam" id="PF07687"/>
    </source>
</evidence>
<proteinExistence type="inferred from homology"/>
<dbReference type="Proteomes" id="UP001291999">
    <property type="component" value="Unassembled WGS sequence"/>
</dbReference>
<name>A0ABU5KER5_9ACTN</name>
<comment type="similarity">
    <text evidence="1">Belongs to the peptidase M20A family.</text>
</comment>
<dbReference type="InterPro" id="IPR052030">
    <property type="entry name" value="Peptidase_M20/M20A_hydrolases"/>
</dbReference>
<dbReference type="RefSeq" id="WP_322425259.1">
    <property type="nucleotide sequence ID" value="NZ_JAXQPW010000007.1"/>
</dbReference>
<dbReference type="SUPFAM" id="SSF55031">
    <property type="entry name" value="Bacterial exopeptidase dimerisation domain"/>
    <property type="match status" value="1"/>
</dbReference>
<reference evidence="3 4" key="1">
    <citation type="submission" date="2023-11" db="EMBL/GenBank/DDBJ databases">
        <title>Novel species in genus Nocardioides.</title>
        <authorList>
            <person name="Zhou H."/>
        </authorList>
    </citation>
    <scope>NUCLEOTIDE SEQUENCE [LARGE SCALE GENOMIC DNA]</scope>
    <source>
        <strain evidence="3 4">S-58</strain>
    </source>
</reference>
<accession>A0ABU5KER5</accession>
<dbReference type="InterPro" id="IPR017439">
    <property type="entry name" value="Amidohydrolase"/>
</dbReference>
<evidence type="ECO:0000313" key="4">
    <source>
        <dbReference type="Proteomes" id="UP001291999"/>
    </source>
</evidence>
<evidence type="ECO:0000313" key="3">
    <source>
        <dbReference type="EMBL" id="MDZ5663463.1"/>
    </source>
</evidence>
<dbReference type="InterPro" id="IPR011650">
    <property type="entry name" value="Peptidase_M20_dimer"/>
</dbReference>
<dbReference type="InterPro" id="IPR017144">
    <property type="entry name" value="Xaa-Arg_dipeptidase"/>
</dbReference>
<gene>
    <name evidence="3" type="ORF">SFC79_16945</name>
</gene>
<dbReference type="Pfam" id="PF01546">
    <property type="entry name" value="Peptidase_M20"/>
    <property type="match status" value="1"/>
</dbReference>
<evidence type="ECO:0000256" key="1">
    <source>
        <dbReference type="PIRNR" id="PIRNR037226"/>
    </source>
</evidence>
<dbReference type="Gene3D" id="3.30.70.360">
    <property type="match status" value="1"/>
</dbReference>
<dbReference type="PANTHER" id="PTHR30575:SF0">
    <property type="entry name" value="XAA-ARG DIPEPTIDASE"/>
    <property type="match status" value="1"/>
</dbReference>